<dbReference type="PANTHER" id="PTHR24559:SF444">
    <property type="entry name" value="REVERSE TRANSCRIPTASE DOMAIN-CONTAINING PROTEIN"/>
    <property type="match status" value="1"/>
</dbReference>
<proteinExistence type="predicted"/>
<comment type="caution">
    <text evidence="2">The sequence shown here is derived from an EMBL/GenBank/DDBJ whole genome shotgun (WGS) entry which is preliminary data.</text>
</comment>
<sequence length="526" mass="60431">MEDIITRTRIGKTWTRIPMESKIVSRTSKDKRPKIPVLKCHKCGSTSHLAKICTKKTKINEVQVIEEVQCTEEKEESDLDSAISEDTTVEDYPIENNTAFFEVTEVHTHLPQYSEDCHNLINTQDSRMCKTKPARGKGYTAGASCITSILINDIEARVNLDTGEFCTCLGKDYLQAILPGWKNNLLLMEGLQFSISSNNMYPLGILDTNIVFSHPAGSLRMKTEIVAMENLTSQHIILENDYLNIYGIDINNHKDRYFTIGKNKRQKFAFSNIPKQISIISSVKDTYKEEFVDNQLVEGQINPSLSPKMRHDLIYVLYTYKNSFASNNEPLGTIKGHEANFTLNIDRQYPPVPRRTAYPASPRAREALEKHIQELIQLGVLRKVDHNEEVEVTTPVIISWHNDKSRMVGDFIPLNTYKIPDRYPIPTIQETLTQLSKAKYITSMDALKGFHQNVLIPKKKKLLRIITHYAIYEYLRMPFGIKNAPSHYQRMINTIFPTELSEGWIIIYIDDIIIYSDLWSLHLEII</sequence>
<dbReference type="Pfam" id="PF00078">
    <property type="entry name" value="RVT_1"/>
    <property type="match status" value="1"/>
</dbReference>
<accession>A0A9Q3CXZ9</accession>
<evidence type="ECO:0000313" key="3">
    <source>
        <dbReference type="Proteomes" id="UP000765509"/>
    </source>
</evidence>
<dbReference type="InterPro" id="IPR043502">
    <property type="entry name" value="DNA/RNA_pol_sf"/>
</dbReference>
<keyword evidence="3" id="KW-1185">Reference proteome</keyword>
<dbReference type="CDD" id="cd01647">
    <property type="entry name" value="RT_LTR"/>
    <property type="match status" value="1"/>
</dbReference>
<name>A0A9Q3CXZ9_9BASI</name>
<dbReference type="EMBL" id="AVOT02012020">
    <property type="protein sequence ID" value="MBW0493336.1"/>
    <property type="molecule type" value="Genomic_DNA"/>
</dbReference>
<dbReference type="Gene3D" id="3.10.10.10">
    <property type="entry name" value="HIV Type 1 Reverse Transcriptase, subunit A, domain 1"/>
    <property type="match status" value="1"/>
</dbReference>
<feature type="domain" description="Reverse transcriptase" evidence="1">
    <location>
        <begin position="417"/>
        <end position="520"/>
    </location>
</feature>
<gene>
    <name evidence="2" type="ORF">O181_033051</name>
</gene>
<dbReference type="SUPFAM" id="SSF56672">
    <property type="entry name" value="DNA/RNA polymerases"/>
    <property type="match status" value="1"/>
</dbReference>
<evidence type="ECO:0000313" key="2">
    <source>
        <dbReference type="EMBL" id="MBW0493336.1"/>
    </source>
</evidence>
<dbReference type="OrthoDB" id="6776860at2759"/>
<dbReference type="PANTHER" id="PTHR24559">
    <property type="entry name" value="TRANSPOSON TY3-I GAG-POL POLYPROTEIN"/>
    <property type="match status" value="1"/>
</dbReference>
<dbReference type="InterPro" id="IPR053134">
    <property type="entry name" value="RNA-dir_DNA_polymerase"/>
</dbReference>
<protein>
    <recommendedName>
        <fullName evidence="1">Reverse transcriptase domain-containing protein</fullName>
    </recommendedName>
</protein>
<dbReference type="InterPro" id="IPR000477">
    <property type="entry name" value="RT_dom"/>
</dbReference>
<dbReference type="Gene3D" id="3.30.70.270">
    <property type="match status" value="1"/>
</dbReference>
<organism evidence="2 3">
    <name type="scientific">Austropuccinia psidii MF-1</name>
    <dbReference type="NCBI Taxonomy" id="1389203"/>
    <lineage>
        <taxon>Eukaryota</taxon>
        <taxon>Fungi</taxon>
        <taxon>Dikarya</taxon>
        <taxon>Basidiomycota</taxon>
        <taxon>Pucciniomycotina</taxon>
        <taxon>Pucciniomycetes</taxon>
        <taxon>Pucciniales</taxon>
        <taxon>Sphaerophragmiaceae</taxon>
        <taxon>Austropuccinia</taxon>
    </lineage>
</organism>
<dbReference type="AlphaFoldDB" id="A0A9Q3CXZ9"/>
<dbReference type="Proteomes" id="UP000765509">
    <property type="component" value="Unassembled WGS sequence"/>
</dbReference>
<evidence type="ECO:0000259" key="1">
    <source>
        <dbReference type="Pfam" id="PF00078"/>
    </source>
</evidence>
<dbReference type="InterPro" id="IPR043128">
    <property type="entry name" value="Rev_trsase/Diguanyl_cyclase"/>
</dbReference>
<reference evidence="2" key="1">
    <citation type="submission" date="2021-03" db="EMBL/GenBank/DDBJ databases">
        <title>Draft genome sequence of rust myrtle Austropuccinia psidii MF-1, a brazilian biotype.</title>
        <authorList>
            <person name="Quecine M.C."/>
            <person name="Pachon D.M.R."/>
            <person name="Bonatelli M.L."/>
            <person name="Correr F.H."/>
            <person name="Franceschini L.M."/>
            <person name="Leite T.F."/>
            <person name="Margarido G.R.A."/>
            <person name="Almeida C.A."/>
            <person name="Ferrarezi J.A."/>
            <person name="Labate C.A."/>
        </authorList>
    </citation>
    <scope>NUCLEOTIDE SEQUENCE</scope>
    <source>
        <strain evidence="2">MF-1</strain>
    </source>
</reference>